<feature type="non-terminal residue" evidence="1">
    <location>
        <position position="1"/>
    </location>
</feature>
<name>X0ZYK9_9ZZZZ</name>
<accession>X0ZYK9</accession>
<feature type="non-terminal residue" evidence="1">
    <location>
        <position position="297"/>
    </location>
</feature>
<organism evidence="1">
    <name type="scientific">marine sediment metagenome</name>
    <dbReference type="NCBI Taxonomy" id="412755"/>
    <lineage>
        <taxon>unclassified sequences</taxon>
        <taxon>metagenomes</taxon>
        <taxon>ecological metagenomes</taxon>
    </lineage>
</organism>
<protein>
    <recommendedName>
        <fullName evidence="2">Phage portal protein</fullName>
    </recommendedName>
</protein>
<dbReference type="AlphaFoldDB" id="X0ZYK9"/>
<dbReference type="EMBL" id="BART01018287">
    <property type="protein sequence ID" value="GAG74654.1"/>
    <property type="molecule type" value="Genomic_DNA"/>
</dbReference>
<comment type="caution">
    <text evidence="1">The sequence shown here is derived from an EMBL/GenBank/DDBJ whole genome shotgun (WGS) entry which is preliminary data.</text>
</comment>
<evidence type="ECO:0000313" key="1">
    <source>
        <dbReference type="EMBL" id="GAG74654.1"/>
    </source>
</evidence>
<sequence length="297" mass="33544">NLQKDGDMKIFKYEIKKADRATKEPRTSKAGVIKPVKSGQEAKVSLLGTYSSGLDEVIPKRNYIFDIDIDILKRYPTETLLKQLHYLCPDASMAIWTVLRLCMSGWNLEVHDLSGKEYLAGYDYIWNEVISHVNESRGGFDSYLEMMHKTALILGAVSSEVVLADDLRTVKDMVAIDPSTINFKKKLLPDGQTLFVPFQQLSTGENIIDKAGFYYVPIDVDIGDPSGISPIVSMLQIIFFQMQMMNDLQRVVHTQGYPKIDIKILEEIIRQNAPRSYLTSPKKLVAFIDAQIASIKT</sequence>
<reference evidence="1" key="1">
    <citation type="journal article" date="2014" name="Front. Microbiol.">
        <title>High frequency of phylogenetically diverse reductive dehalogenase-homologous genes in deep subseafloor sedimentary metagenomes.</title>
        <authorList>
            <person name="Kawai M."/>
            <person name="Futagami T."/>
            <person name="Toyoda A."/>
            <person name="Takaki Y."/>
            <person name="Nishi S."/>
            <person name="Hori S."/>
            <person name="Arai W."/>
            <person name="Tsubouchi T."/>
            <person name="Morono Y."/>
            <person name="Uchiyama I."/>
            <person name="Ito T."/>
            <person name="Fujiyama A."/>
            <person name="Inagaki F."/>
            <person name="Takami H."/>
        </authorList>
    </citation>
    <scope>NUCLEOTIDE SEQUENCE</scope>
    <source>
        <strain evidence="1">Expedition CK06-06</strain>
    </source>
</reference>
<gene>
    <name evidence="1" type="ORF">S01H4_34545</name>
</gene>
<proteinExistence type="predicted"/>
<evidence type="ECO:0008006" key="2">
    <source>
        <dbReference type="Google" id="ProtNLM"/>
    </source>
</evidence>